<evidence type="ECO:0000256" key="1">
    <source>
        <dbReference type="ARBA" id="ARBA00001974"/>
    </source>
</evidence>
<dbReference type="InterPro" id="IPR037069">
    <property type="entry name" value="AcylCoA_DH/ox_N_sf"/>
</dbReference>
<dbReference type="SUPFAM" id="SSF56645">
    <property type="entry name" value="Acyl-CoA dehydrogenase NM domain-like"/>
    <property type="match status" value="1"/>
</dbReference>
<proteinExistence type="inferred from homology"/>
<dbReference type="PANTHER" id="PTHR43292:SF4">
    <property type="entry name" value="ACYL-COA DEHYDROGENASE FADE34"/>
    <property type="match status" value="1"/>
</dbReference>
<accession>A0ABT3TEF6</accession>
<dbReference type="PANTHER" id="PTHR43292">
    <property type="entry name" value="ACYL-COA DEHYDROGENASE"/>
    <property type="match status" value="1"/>
</dbReference>
<evidence type="ECO:0000313" key="9">
    <source>
        <dbReference type="EMBL" id="MCX2980696.1"/>
    </source>
</evidence>
<comment type="cofactor">
    <cofactor evidence="1 6">
        <name>FAD</name>
        <dbReference type="ChEBI" id="CHEBI:57692"/>
    </cofactor>
</comment>
<keyword evidence="10" id="KW-1185">Reference proteome</keyword>
<keyword evidence="5 6" id="KW-0560">Oxidoreductase</keyword>
<comment type="similarity">
    <text evidence="2 6">Belongs to the acyl-CoA dehydrogenase family.</text>
</comment>
<dbReference type="EMBL" id="SHNN01000001">
    <property type="protein sequence ID" value="MCX2980696.1"/>
    <property type="molecule type" value="Genomic_DNA"/>
</dbReference>
<keyword evidence="4 6" id="KW-0274">FAD</keyword>
<evidence type="ECO:0000313" key="10">
    <source>
        <dbReference type="Proteomes" id="UP001143362"/>
    </source>
</evidence>
<gene>
    <name evidence="9" type="ORF">EYC98_07370</name>
</gene>
<dbReference type="Pfam" id="PF00441">
    <property type="entry name" value="Acyl-CoA_dh_1"/>
    <property type="match status" value="1"/>
</dbReference>
<feature type="domain" description="Acyl-CoA dehydrogenase/oxidase C-terminal" evidence="7">
    <location>
        <begin position="219"/>
        <end position="370"/>
    </location>
</feature>
<dbReference type="InterPro" id="IPR006091">
    <property type="entry name" value="Acyl-CoA_Oxase/DH_mid-dom"/>
</dbReference>
<dbReference type="Pfam" id="PF02770">
    <property type="entry name" value="Acyl-CoA_dh_M"/>
    <property type="match status" value="1"/>
</dbReference>
<feature type="domain" description="Acyl-CoA oxidase/dehydrogenase middle" evidence="8">
    <location>
        <begin position="113"/>
        <end position="197"/>
    </location>
</feature>
<reference evidence="9" key="1">
    <citation type="submission" date="2019-02" db="EMBL/GenBank/DDBJ databases">
        <authorList>
            <person name="Li S.-H."/>
        </authorList>
    </citation>
    <scope>NUCLEOTIDE SEQUENCE</scope>
    <source>
        <strain evidence="9">IMCC14734</strain>
    </source>
</reference>
<evidence type="ECO:0000256" key="4">
    <source>
        <dbReference type="ARBA" id="ARBA00022827"/>
    </source>
</evidence>
<evidence type="ECO:0000259" key="7">
    <source>
        <dbReference type="Pfam" id="PF00441"/>
    </source>
</evidence>
<dbReference type="InterPro" id="IPR052161">
    <property type="entry name" value="Mycobact_Acyl-CoA_DH"/>
</dbReference>
<evidence type="ECO:0000259" key="8">
    <source>
        <dbReference type="Pfam" id="PF02770"/>
    </source>
</evidence>
<dbReference type="Gene3D" id="2.40.110.10">
    <property type="entry name" value="Butyryl-CoA Dehydrogenase, subunit A, domain 2"/>
    <property type="match status" value="1"/>
</dbReference>
<name>A0ABT3TEF6_9GAMM</name>
<dbReference type="Gene3D" id="1.20.140.10">
    <property type="entry name" value="Butyryl-CoA Dehydrogenase, subunit A, domain 3"/>
    <property type="match status" value="1"/>
</dbReference>
<keyword evidence="3 6" id="KW-0285">Flavoprotein</keyword>
<dbReference type="SUPFAM" id="SSF47203">
    <property type="entry name" value="Acyl-CoA dehydrogenase C-terminal domain-like"/>
    <property type="match status" value="1"/>
</dbReference>
<sequence>MSDNVKIAVEEWLDSHWDSENRRELGSQAYDERSWLTKVVDAGYAAPSWSREWFGLGLNGRDVRDIEKAFQKRHAPGWGRDRFHLGAITIYKLGSDELKGELLHKLLCGPICCLLYSEPGAGSDMAGIRTRAVKDGEDFVVNGQKVWTSNAKEAEYGMLLTRTDIDVPKHEGITFFIFPMKQEGVEVRPINQITGESEFNEVFITDARVPERYIIGEYNEGWKSFQVAIASERLIMGMGVTARSSGLTSDKSPALLRLARKHGRLGEASLRQEIAQALAYRQLNTLNMQRAVEDIKQNGMSSLMSLGKLSMSRIQHGEARISAKILGPQVLLEDEEDARNANFDAAKAYMNSIGGGTDQIQRNIIAERILGLPKSADVDRTIPFKDVKTS</sequence>
<dbReference type="Gene3D" id="1.10.540.10">
    <property type="entry name" value="Acyl-CoA dehydrogenase/oxidase, N-terminal domain"/>
    <property type="match status" value="1"/>
</dbReference>
<evidence type="ECO:0000256" key="5">
    <source>
        <dbReference type="ARBA" id="ARBA00023002"/>
    </source>
</evidence>
<dbReference type="InterPro" id="IPR009100">
    <property type="entry name" value="AcylCoA_DH/oxidase_NM_dom_sf"/>
</dbReference>
<dbReference type="InterPro" id="IPR009075">
    <property type="entry name" value="AcylCo_DH/oxidase_C"/>
</dbReference>
<comment type="caution">
    <text evidence="9">The sequence shown here is derived from an EMBL/GenBank/DDBJ whole genome shotgun (WGS) entry which is preliminary data.</text>
</comment>
<protein>
    <submittedName>
        <fullName evidence="9">Acyl-CoA dehydrogenase</fullName>
    </submittedName>
</protein>
<dbReference type="InterPro" id="IPR046373">
    <property type="entry name" value="Acyl-CoA_Oxase/DH_mid-dom_sf"/>
</dbReference>
<dbReference type="RefSeq" id="WP_279244669.1">
    <property type="nucleotide sequence ID" value="NZ_SHNN01000001.1"/>
</dbReference>
<evidence type="ECO:0000256" key="6">
    <source>
        <dbReference type="RuleBase" id="RU362125"/>
    </source>
</evidence>
<evidence type="ECO:0000256" key="3">
    <source>
        <dbReference type="ARBA" id="ARBA00022630"/>
    </source>
</evidence>
<organism evidence="9 10">
    <name type="scientific">Candidatus Litorirhabdus singularis</name>
    <dbReference type="NCBI Taxonomy" id="2518993"/>
    <lineage>
        <taxon>Bacteria</taxon>
        <taxon>Pseudomonadati</taxon>
        <taxon>Pseudomonadota</taxon>
        <taxon>Gammaproteobacteria</taxon>
        <taxon>Cellvibrionales</taxon>
        <taxon>Halieaceae</taxon>
        <taxon>Candidatus Litorirhabdus</taxon>
    </lineage>
</organism>
<evidence type="ECO:0000256" key="2">
    <source>
        <dbReference type="ARBA" id="ARBA00009347"/>
    </source>
</evidence>
<dbReference type="InterPro" id="IPR036250">
    <property type="entry name" value="AcylCo_DH-like_C"/>
</dbReference>
<dbReference type="Proteomes" id="UP001143362">
    <property type="component" value="Unassembled WGS sequence"/>
</dbReference>